<gene>
    <name evidence="8" type="ORF">B2J93_5588</name>
</gene>
<comment type="caution">
    <text evidence="8">The sequence shown here is derived from an EMBL/GenBank/DDBJ whole genome shotgun (WGS) entry which is preliminary data.</text>
</comment>
<evidence type="ECO:0000256" key="4">
    <source>
        <dbReference type="ARBA" id="ARBA00022989"/>
    </source>
</evidence>
<evidence type="ECO:0000256" key="6">
    <source>
        <dbReference type="SAM" id="MobiDB-lite"/>
    </source>
</evidence>
<evidence type="ECO:0000256" key="3">
    <source>
        <dbReference type="ARBA" id="ARBA00022692"/>
    </source>
</evidence>
<evidence type="ECO:0000256" key="7">
    <source>
        <dbReference type="SAM" id="Phobius"/>
    </source>
</evidence>
<feature type="region of interest" description="Disordered" evidence="6">
    <location>
        <begin position="215"/>
        <end position="268"/>
    </location>
</feature>
<comment type="similarity">
    <text evidence="2">Belongs to the TAPT1 family.</text>
</comment>
<dbReference type="Pfam" id="PF05346">
    <property type="entry name" value="DUF747"/>
    <property type="match status" value="1"/>
</dbReference>
<name>A0A218Z295_9HELO</name>
<feature type="compositionally biased region" description="Polar residues" evidence="6">
    <location>
        <begin position="296"/>
        <end position="310"/>
    </location>
</feature>
<dbReference type="Proteomes" id="UP000242519">
    <property type="component" value="Unassembled WGS sequence"/>
</dbReference>
<dbReference type="OrthoDB" id="5376140at2759"/>
<evidence type="ECO:0000256" key="1">
    <source>
        <dbReference type="ARBA" id="ARBA00004141"/>
    </source>
</evidence>
<evidence type="ECO:0000256" key="5">
    <source>
        <dbReference type="ARBA" id="ARBA00023136"/>
    </source>
</evidence>
<feature type="region of interest" description="Disordered" evidence="6">
    <location>
        <begin position="101"/>
        <end position="132"/>
    </location>
</feature>
<evidence type="ECO:0000313" key="9">
    <source>
        <dbReference type="Proteomes" id="UP000242519"/>
    </source>
</evidence>
<reference evidence="8 9" key="1">
    <citation type="submission" date="2017-04" db="EMBL/GenBank/DDBJ databases">
        <title>Draft genome sequence of Marssonina coronaria NL1: causal agent of apple blotch.</title>
        <authorList>
            <person name="Cheng Q."/>
        </authorList>
    </citation>
    <scope>NUCLEOTIDE SEQUENCE [LARGE SCALE GENOMIC DNA]</scope>
    <source>
        <strain evidence="8 9">NL1</strain>
    </source>
</reference>
<proteinExistence type="inferred from homology"/>
<dbReference type="InParanoid" id="A0A218Z295"/>
<feature type="compositionally biased region" description="Low complexity" evidence="6">
    <location>
        <begin position="54"/>
        <end position="74"/>
    </location>
</feature>
<feature type="region of interest" description="Disordered" evidence="6">
    <location>
        <begin position="1"/>
        <end position="74"/>
    </location>
</feature>
<feature type="compositionally biased region" description="Low complexity" evidence="6">
    <location>
        <begin position="488"/>
        <end position="498"/>
    </location>
</feature>
<feature type="region of interest" description="Disordered" evidence="6">
    <location>
        <begin position="148"/>
        <end position="170"/>
    </location>
</feature>
<feature type="transmembrane region" description="Helical" evidence="7">
    <location>
        <begin position="916"/>
        <end position="942"/>
    </location>
</feature>
<dbReference type="EMBL" id="MZNU01000243">
    <property type="protein sequence ID" value="OWP02201.1"/>
    <property type="molecule type" value="Genomic_DNA"/>
</dbReference>
<keyword evidence="4 7" id="KW-1133">Transmembrane helix</keyword>
<feature type="compositionally biased region" description="Polar residues" evidence="6">
    <location>
        <begin position="152"/>
        <end position="162"/>
    </location>
</feature>
<feature type="compositionally biased region" description="Basic and acidic residues" evidence="6">
    <location>
        <begin position="11"/>
        <end position="20"/>
    </location>
</feature>
<accession>A0A218Z295</accession>
<keyword evidence="5 7" id="KW-0472">Membrane</keyword>
<dbReference type="PANTHER" id="PTHR13317:SF4">
    <property type="entry name" value="TRANSMEMBRANE ANTERIOR POSTERIOR TRANSFORMATION PROTEIN 1 HOMOLOG"/>
    <property type="match status" value="1"/>
</dbReference>
<keyword evidence="3 7" id="KW-0812">Transmembrane</keyword>
<dbReference type="GO" id="GO:0005789">
    <property type="term" value="C:endoplasmic reticulum membrane"/>
    <property type="evidence" value="ECO:0007669"/>
    <property type="project" value="TreeGrafter"/>
</dbReference>
<keyword evidence="9" id="KW-1185">Reference proteome</keyword>
<evidence type="ECO:0000313" key="8">
    <source>
        <dbReference type="EMBL" id="OWP02201.1"/>
    </source>
</evidence>
<comment type="subcellular location">
    <subcellularLocation>
        <location evidence="1">Membrane</location>
        <topology evidence="1">Multi-pass membrane protein</topology>
    </subcellularLocation>
</comment>
<organism evidence="8 9">
    <name type="scientific">Diplocarpon coronariae</name>
    <dbReference type="NCBI Taxonomy" id="2795749"/>
    <lineage>
        <taxon>Eukaryota</taxon>
        <taxon>Fungi</taxon>
        <taxon>Dikarya</taxon>
        <taxon>Ascomycota</taxon>
        <taxon>Pezizomycotina</taxon>
        <taxon>Leotiomycetes</taxon>
        <taxon>Helotiales</taxon>
        <taxon>Drepanopezizaceae</taxon>
        <taxon>Diplocarpon</taxon>
    </lineage>
</organism>
<dbReference type="AlphaFoldDB" id="A0A218Z295"/>
<protein>
    <submittedName>
        <fullName evidence="8">Cytomegalovirus gH-receptor family protein</fullName>
    </submittedName>
</protein>
<dbReference type="PANTHER" id="PTHR13317">
    <property type="entry name" value="TRANSMEMBRANE ANTERIOR POSTERIOR TRANSFORMATION PROTEIN 1 HOMOLOG"/>
    <property type="match status" value="1"/>
</dbReference>
<dbReference type="InterPro" id="IPR008010">
    <property type="entry name" value="Tatp1"/>
</dbReference>
<feature type="compositionally biased region" description="Basic and acidic residues" evidence="6">
    <location>
        <begin position="227"/>
        <end position="244"/>
    </location>
</feature>
<sequence length="1021" mass="113509">MSAIVESGSRVQEKDQEEGIHTSVSTEQDFGSHDSSQDFPPSSAGGTLAVQEVSQLPSPFHSRSSSPSPRSLSSSLIITDSSVGYMSALPSITHEQRYSGAFEKASNASSTSVDSDEPVIIPPFPTSKTLSPHELHDIPEERIRRPRKASIGKSNAETSRSTGIEGPSEHNIRRSRITSVNKAIGGVLKLTAAEVEELTSAPESLPMITPTRLTVSAQPSLAPSPVIERRGSMSDGSHPDSENRAKRHRKTSAPEPIGVSTESVDRRSRVEATWNTTVRRSGYSSLATSIPPLASKNVSSNAKPQHNQLSPKRKPLPSIIRPEPLDLGQVSAKLQNNGVKLPPDTPSPMPQSIPIPPMSIPTYLQLELSSTRPSPLYIYRSGSADIPYESSKIKFERLLNFLLLPPQLEQVLYFGSLACLDAWLYTFTILPLRFFRAAGVLIQWWGHVIAKEARFVIGFIYQGSGRFWHRQRGRGGSTSSVDRPRGVSRASRSSSSSAPPHQFQSGRKPDMGLQNLNSEHLRTEVERKLRQGWGRRHRRTKSQPSSLSSHHKADLLQGAVIICSCITLMRLDASRMYHSIRGQSAIKLYVIFNALEVCDKLLAALGQDIFECLFSNETLERNSEGRSKILRPLEMFVLALIYNVTHATALFYQVITLNVAVNSYSNALLTLLISNQFVEIKSTVFKKIEKDNLFQLTCADIVERFQLWLMMVIIALRNIVEVGGLSIIGNGSDGDMLGNTAASTRSSSIFPSSFTVFPSWSGEVLTPFLLVIGSEMVVDWIKHSYISKFNNVKPAVYQRYLDVLAKDYYTNAFVSQNLIKRLGLPVIPLSCLFIRSSMQTYHMFLATYLPSPIASTATSLAVESATTSTATTAALEHFDNIIRRALGRSTFNIPNPIAASTWYLPSADDAISTLTMLIFFLGAFFVLLACKLVLGMLLLRFARNRYRTMKKREHQSYGAEGKRLGILGMTEVDDDKRRWIYNDDQEALSKMKEKERIGRERAEKSQDFGKISRYEMIKRIW</sequence>
<feature type="region of interest" description="Disordered" evidence="6">
    <location>
        <begin position="529"/>
        <end position="550"/>
    </location>
</feature>
<evidence type="ECO:0000256" key="2">
    <source>
        <dbReference type="ARBA" id="ARBA00008803"/>
    </source>
</evidence>
<feature type="region of interest" description="Disordered" evidence="6">
    <location>
        <begin position="470"/>
        <end position="517"/>
    </location>
</feature>
<feature type="region of interest" description="Disordered" evidence="6">
    <location>
        <begin position="287"/>
        <end position="317"/>
    </location>
</feature>